<organism evidence="1 2">
    <name type="scientific">Tetrahymena thermophila (strain SB210)</name>
    <dbReference type="NCBI Taxonomy" id="312017"/>
    <lineage>
        <taxon>Eukaryota</taxon>
        <taxon>Sar</taxon>
        <taxon>Alveolata</taxon>
        <taxon>Ciliophora</taxon>
        <taxon>Intramacronucleata</taxon>
        <taxon>Oligohymenophorea</taxon>
        <taxon>Hymenostomatida</taxon>
        <taxon>Tetrahymenina</taxon>
        <taxon>Tetrahymenidae</taxon>
        <taxon>Tetrahymena</taxon>
    </lineage>
</organism>
<gene>
    <name evidence="1" type="ORF">TTHERM_00442030</name>
</gene>
<evidence type="ECO:0000313" key="1">
    <source>
        <dbReference type="EMBL" id="EAR85453.3"/>
    </source>
</evidence>
<dbReference type="RefSeq" id="XP_001033116.3">
    <property type="nucleotide sequence ID" value="XM_001033116.3"/>
</dbReference>
<reference evidence="2" key="1">
    <citation type="journal article" date="2006" name="PLoS Biol.">
        <title>Macronuclear genome sequence of the ciliate Tetrahymena thermophila, a model eukaryote.</title>
        <authorList>
            <person name="Eisen J.A."/>
            <person name="Coyne R.S."/>
            <person name="Wu M."/>
            <person name="Wu D."/>
            <person name="Thiagarajan M."/>
            <person name="Wortman J.R."/>
            <person name="Badger J.H."/>
            <person name="Ren Q."/>
            <person name="Amedeo P."/>
            <person name="Jones K.M."/>
            <person name="Tallon L.J."/>
            <person name="Delcher A.L."/>
            <person name="Salzberg S.L."/>
            <person name="Silva J.C."/>
            <person name="Haas B.J."/>
            <person name="Majoros W.H."/>
            <person name="Farzad M."/>
            <person name="Carlton J.M."/>
            <person name="Smith R.K. Jr."/>
            <person name="Garg J."/>
            <person name="Pearlman R.E."/>
            <person name="Karrer K.M."/>
            <person name="Sun L."/>
            <person name="Manning G."/>
            <person name="Elde N.C."/>
            <person name="Turkewitz A.P."/>
            <person name="Asai D.J."/>
            <person name="Wilkes D.E."/>
            <person name="Wang Y."/>
            <person name="Cai H."/>
            <person name="Collins K."/>
            <person name="Stewart B.A."/>
            <person name="Lee S.R."/>
            <person name="Wilamowska K."/>
            <person name="Weinberg Z."/>
            <person name="Ruzzo W.L."/>
            <person name="Wloga D."/>
            <person name="Gaertig J."/>
            <person name="Frankel J."/>
            <person name="Tsao C.-C."/>
            <person name="Gorovsky M.A."/>
            <person name="Keeling P.J."/>
            <person name="Waller R.F."/>
            <person name="Patron N.J."/>
            <person name="Cherry J.M."/>
            <person name="Stover N.A."/>
            <person name="Krieger C.J."/>
            <person name="del Toro C."/>
            <person name="Ryder H.F."/>
            <person name="Williamson S.C."/>
            <person name="Barbeau R.A."/>
            <person name="Hamilton E.P."/>
            <person name="Orias E."/>
        </authorList>
    </citation>
    <scope>NUCLEOTIDE SEQUENCE [LARGE SCALE GENOMIC DNA]</scope>
    <source>
        <strain evidence="2">SB210</strain>
    </source>
</reference>
<dbReference type="Proteomes" id="UP000009168">
    <property type="component" value="Unassembled WGS sequence"/>
</dbReference>
<dbReference type="AlphaFoldDB" id="I7M043"/>
<dbReference type="KEGG" id="tet:TTHERM_00442030"/>
<dbReference type="InParanoid" id="I7M043"/>
<keyword evidence="2" id="KW-1185">Reference proteome</keyword>
<evidence type="ECO:0000313" key="2">
    <source>
        <dbReference type="Proteomes" id="UP000009168"/>
    </source>
</evidence>
<proteinExistence type="predicted"/>
<protein>
    <submittedName>
        <fullName evidence="1">Uncharacterized protein</fullName>
    </submittedName>
</protein>
<name>I7M043_TETTS</name>
<sequence>MYVQVHKQQLSYQLINHHSSVRGGQQINGNKSIGKSSVLITFLNTLNQQIPNRYIKNNQKIKFQKSKNQKKKQSIMTMEGLNEMPIDWELLLEKQSPENAMTMLKEELGPSILGIMESIIFQLEQRRFLALRSTVIRLIDYFSNFEATPCVKSLILIKEDLLQLDCFEECTLKCLISGIQTLFLNMSYLLYYLQEAFLVYPQEQEENYLNQKMKEFDQKLLVVSNQEKIQQFSPKNWKESLIF</sequence>
<accession>I7M043</accession>
<dbReference type="GeneID" id="7843314"/>
<dbReference type="EMBL" id="GG662665">
    <property type="protein sequence ID" value="EAR85453.3"/>
    <property type="molecule type" value="Genomic_DNA"/>
</dbReference>